<gene>
    <name evidence="2" type="ORF">SHKM778_28830</name>
</gene>
<reference evidence="2" key="1">
    <citation type="submission" date="2024-06" db="EMBL/GenBank/DDBJ databases">
        <authorList>
            <consortium name="consrtm"/>
            <person name="Uemura M."/>
            <person name="Terahara T."/>
        </authorList>
    </citation>
    <scope>NUCLEOTIDE SEQUENCE</scope>
    <source>
        <strain evidence="2">KM77-8</strain>
    </source>
</reference>
<dbReference type="SUPFAM" id="SSF56112">
    <property type="entry name" value="Protein kinase-like (PK-like)"/>
    <property type="match status" value="1"/>
</dbReference>
<evidence type="ECO:0000313" key="2">
    <source>
        <dbReference type="EMBL" id="BFO16495.1"/>
    </source>
</evidence>
<dbReference type="Pfam" id="PF01636">
    <property type="entry name" value="APH"/>
    <property type="match status" value="1"/>
</dbReference>
<dbReference type="InterPro" id="IPR002575">
    <property type="entry name" value="Aminoglycoside_PTrfase"/>
</dbReference>
<organism evidence="2">
    <name type="scientific">Streptomyces haneummycinicus</name>
    <dbReference type="NCBI Taxonomy" id="3074435"/>
    <lineage>
        <taxon>Bacteria</taxon>
        <taxon>Bacillati</taxon>
        <taxon>Actinomycetota</taxon>
        <taxon>Actinomycetes</taxon>
        <taxon>Kitasatosporales</taxon>
        <taxon>Streptomycetaceae</taxon>
        <taxon>Streptomyces</taxon>
    </lineage>
</organism>
<evidence type="ECO:0000259" key="1">
    <source>
        <dbReference type="Pfam" id="PF01636"/>
    </source>
</evidence>
<accession>A0AAT9HGE8</accession>
<dbReference type="EMBL" id="AP035768">
    <property type="protein sequence ID" value="BFO16495.1"/>
    <property type="molecule type" value="Genomic_DNA"/>
</dbReference>
<dbReference type="InterPro" id="IPR011009">
    <property type="entry name" value="Kinase-like_dom_sf"/>
</dbReference>
<protein>
    <submittedName>
        <fullName evidence="2">Aminoglycoside phosphotransferase family protein</fullName>
    </submittedName>
</protein>
<dbReference type="AlphaFoldDB" id="A0AAT9HGE8"/>
<dbReference type="PANTHER" id="PTHR21310:SF40">
    <property type="entry name" value="AMINOGLYCOSIDE PHOSPHOTRANSFERASE DOMAIN-CONTAINING PROTEIN-RELATED"/>
    <property type="match status" value="1"/>
</dbReference>
<sequence>MTISAAAPAREVLEQACVAVGLDPSGAEPVRLAENQIWRLPGQRVMVRIARRGQTTAALREVRVARWLAENHMPAVRLAAVGQPVEAGGRPVTFWEELPPHEHGSHTEVAQLLKRLHALPDPDPDLELGYLDPFVRISERLQAATTLAGTDREWLRGLHQELVTAWAERPHGHPDCAVHGDAWPGNLIRTAGGPLMIDLERFSLGPPEWDLVSTAVRARTTGAITLAEYDEFCAAYGYDVTAWAGYPTLAGARELRMVTYAAQHAASNPEWAGQAQYRVDCLRGRRGPRPWNWKGIM</sequence>
<dbReference type="InterPro" id="IPR051678">
    <property type="entry name" value="AGP_Transferase"/>
</dbReference>
<name>A0AAT9HGE8_9ACTN</name>
<feature type="domain" description="Aminoglycoside phosphotransferase" evidence="1">
    <location>
        <begin position="40"/>
        <end position="244"/>
    </location>
</feature>
<dbReference type="Gene3D" id="3.90.1200.10">
    <property type="match status" value="1"/>
</dbReference>
<reference evidence="2" key="2">
    <citation type="submission" date="2024-07" db="EMBL/GenBank/DDBJ databases">
        <title>Streptomyces haneummycinica sp. nov., a new antibiotic-producing actinobacterium isolated from marine sediment.</title>
        <authorList>
            <person name="Uemura M."/>
            <person name="Hamada M."/>
            <person name="Hirano S."/>
            <person name="Kobayashi K."/>
            <person name="Ohshiro T."/>
            <person name="Kobayashi T."/>
            <person name="Terahara T."/>
        </authorList>
    </citation>
    <scope>NUCLEOTIDE SEQUENCE</scope>
    <source>
        <strain evidence="2">KM77-8</strain>
    </source>
</reference>
<dbReference type="PANTHER" id="PTHR21310">
    <property type="entry name" value="AMINOGLYCOSIDE PHOSPHOTRANSFERASE-RELATED-RELATED"/>
    <property type="match status" value="1"/>
</dbReference>
<proteinExistence type="predicted"/>